<dbReference type="Proteomes" id="UP000503088">
    <property type="component" value="Chromosome"/>
</dbReference>
<proteinExistence type="predicted"/>
<dbReference type="KEGG" id="kpul:GXN76_04345"/>
<accession>A0A7D3XPT0</accession>
<reference evidence="1 2" key="1">
    <citation type="submission" date="2020-01" db="EMBL/GenBank/DDBJ databases">
        <authorList>
            <person name="Gulvik C.A."/>
            <person name="Batra D.G."/>
        </authorList>
    </citation>
    <scope>NUCLEOTIDE SEQUENCE [LARGE SCALE GENOMIC DNA]</scope>
    <source>
        <strain evidence="1 2">W9323</strain>
    </source>
</reference>
<evidence type="ECO:0000313" key="2">
    <source>
        <dbReference type="Proteomes" id="UP000503088"/>
    </source>
</evidence>
<dbReference type="RefSeq" id="WP_173220845.1">
    <property type="nucleotide sequence ID" value="NZ_CP048104.1"/>
</dbReference>
<name>A0A7D3XPT0_9BACL</name>
<keyword evidence="2" id="KW-1185">Reference proteome</keyword>
<evidence type="ECO:0000313" key="1">
    <source>
        <dbReference type="EMBL" id="QKG83782.1"/>
    </source>
</evidence>
<dbReference type="InterPro" id="IPR009910">
    <property type="entry name" value="DUF1450"/>
</dbReference>
<dbReference type="Pfam" id="PF07293">
    <property type="entry name" value="DUF1450"/>
    <property type="match status" value="1"/>
</dbReference>
<sequence length="86" mass="9796">MRQMVEFCISRLTPDVEAIKEELEDDPDVDVLETSCLSHCEVCAQTPYALVNGEVVTGKTGEELGRNIRKAMKDYQKRMDDLFDLL</sequence>
<gene>
    <name evidence="1" type="ORF">GXN76_04345</name>
</gene>
<organism evidence="1 2">
    <name type="scientific">Kroppenstedtia pulmonis</name>
    <dbReference type="NCBI Taxonomy" id="1380685"/>
    <lineage>
        <taxon>Bacteria</taxon>
        <taxon>Bacillati</taxon>
        <taxon>Bacillota</taxon>
        <taxon>Bacilli</taxon>
        <taxon>Bacillales</taxon>
        <taxon>Thermoactinomycetaceae</taxon>
        <taxon>Kroppenstedtia</taxon>
    </lineage>
</organism>
<dbReference type="EMBL" id="CP048104">
    <property type="protein sequence ID" value="QKG83782.1"/>
    <property type="molecule type" value="Genomic_DNA"/>
</dbReference>
<protein>
    <submittedName>
        <fullName evidence="1">DUF1450 domain-containing protein</fullName>
    </submittedName>
</protein>
<dbReference type="AlphaFoldDB" id="A0A7D3XPT0"/>